<dbReference type="EMBL" id="BAAAHE010000018">
    <property type="protein sequence ID" value="GAA0620655.1"/>
    <property type="molecule type" value="Genomic_DNA"/>
</dbReference>
<evidence type="ECO:0000313" key="2">
    <source>
        <dbReference type="Proteomes" id="UP001500957"/>
    </source>
</evidence>
<keyword evidence="2" id="KW-1185">Reference proteome</keyword>
<accession>A0ABP3RYC4</accession>
<dbReference type="InterPro" id="IPR019587">
    <property type="entry name" value="Polyketide_cyclase/dehydratase"/>
</dbReference>
<comment type="caution">
    <text evidence="1">The sequence shown here is derived from an EMBL/GenBank/DDBJ whole genome shotgun (WGS) entry which is preliminary data.</text>
</comment>
<protein>
    <recommendedName>
        <fullName evidence="3">Polyketide cyclase/dehydrase</fullName>
    </recommendedName>
</protein>
<dbReference type="RefSeq" id="WP_344604986.1">
    <property type="nucleotide sequence ID" value="NZ_BAAAHE010000018.1"/>
</dbReference>
<reference evidence="2" key="1">
    <citation type="journal article" date="2019" name="Int. J. Syst. Evol. Microbiol.">
        <title>The Global Catalogue of Microorganisms (GCM) 10K type strain sequencing project: providing services to taxonomists for standard genome sequencing and annotation.</title>
        <authorList>
            <consortium name="The Broad Institute Genomics Platform"/>
            <consortium name="The Broad Institute Genome Sequencing Center for Infectious Disease"/>
            <person name="Wu L."/>
            <person name="Ma J."/>
        </authorList>
    </citation>
    <scope>NUCLEOTIDE SEQUENCE [LARGE SCALE GENOMIC DNA]</scope>
    <source>
        <strain evidence="2">JCM 10671</strain>
    </source>
</reference>
<dbReference type="InterPro" id="IPR023393">
    <property type="entry name" value="START-like_dom_sf"/>
</dbReference>
<proteinExistence type="predicted"/>
<dbReference type="Pfam" id="PF10604">
    <property type="entry name" value="Polyketide_cyc2"/>
    <property type="match status" value="1"/>
</dbReference>
<dbReference type="PANTHER" id="PTHR39332:SF7">
    <property type="entry name" value="SRPBCC FAMILY PROTEIN"/>
    <property type="match status" value="1"/>
</dbReference>
<name>A0ABP3RYC4_9ACTN</name>
<gene>
    <name evidence="1" type="ORF">GCM10009547_24070</name>
</gene>
<evidence type="ECO:0000313" key="1">
    <source>
        <dbReference type="EMBL" id="GAA0620655.1"/>
    </source>
</evidence>
<dbReference type="PANTHER" id="PTHR39332">
    <property type="entry name" value="BLL4707 PROTEIN"/>
    <property type="match status" value="1"/>
</dbReference>
<sequence length="130" mass="13851">MTSVRVHTRIAAPADVVWKVVSDAAAVASWVPAIARSSASGSTRQYEIHNGPVITEEIVTNDQVLRRFQHSIRSGLPIEAHLATIDVLEDRDGALVVYGADVEPQAAASMMAGLMSDALDGLRRFVEAGA</sequence>
<organism evidence="1 2">
    <name type="scientific">Sporichthya brevicatena</name>
    <dbReference type="NCBI Taxonomy" id="171442"/>
    <lineage>
        <taxon>Bacteria</taxon>
        <taxon>Bacillati</taxon>
        <taxon>Actinomycetota</taxon>
        <taxon>Actinomycetes</taxon>
        <taxon>Sporichthyales</taxon>
        <taxon>Sporichthyaceae</taxon>
        <taxon>Sporichthya</taxon>
    </lineage>
</organism>
<dbReference type="CDD" id="cd07821">
    <property type="entry name" value="PYR_PYL_RCAR_like"/>
    <property type="match status" value="1"/>
</dbReference>
<evidence type="ECO:0008006" key="3">
    <source>
        <dbReference type="Google" id="ProtNLM"/>
    </source>
</evidence>
<dbReference type="Gene3D" id="3.30.530.20">
    <property type="match status" value="1"/>
</dbReference>
<dbReference type="Proteomes" id="UP001500957">
    <property type="component" value="Unassembled WGS sequence"/>
</dbReference>
<dbReference type="SUPFAM" id="SSF55961">
    <property type="entry name" value="Bet v1-like"/>
    <property type="match status" value="1"/>
</dbReference>